<keyword evidence="2" id="KW-1185">Reference proteome</keyword>
<proteinExistence type="predicted"/>
<dbReference type="Proteomes" id="UP000291562">
    <property type="component" value="Chromosome"/>
</dbReference>
<dbReference type="EMBL" id="CP035704">
    <property type="protein sequence ID" value="QBB72218.1"/>
    <property type="molecule type" value="Genomic_DNA"/>
</dbReference>
<dbReference type="KEGG" id="xbc:ELE36_18630"/>
<reference evidence="1 2" key="1">
    <citation type="submission" date="2019-01" db="EMBL/GenBank/DDBJ databases">
        <title>Pseudolysobacter antarctica gen. nov., sp. nov., isolated from Fildes Peninsula, Antarctica.</title>
        <authorList>
            <person name="Wei Z."/>
            <person name="Peng F."/>
        </authorList>
    </citation>
    <scope>NUCLEOTIDE SEQUENCE [LARGE SCALE GENOMIC DNA]</scope>
    <source>
        <strain evidence="1 2">AQ6-296</strain>
    </source>
</reference>
<accession>A0A411HNY7</accession>
<gene>
    <name evidence="1" type="ORF">ELE36_18630</name>
</gene>
<evidence type="ECO:0000313" key="1">
    <source>
        <dbReference type="EMBL" id="QBB72218.1"/>
    </source>
</evidence>
<organism evidence="1 2">
    <name type="scientific">Pseudolysobacter antarcticus</name>
    <dbReference type="NCBI Taxonomy" id="2511995"/>
    <lineage>
        <taxon>Bacteria</taxon>
        <taxon>Pseudomonadati</taxon>
        <taxon>Pseudomonadota</taxon>
        <taxon>Gammaproteobacteria</taxon>
        <taxon>Lysobacterales</taxon>
        <taxon>Rhodanobacteraceae</taxon>
        <taxon>Pseudolysobacter</taxon>
    </lineage>
</organism>
<protein>
    <submittedName>
        <fullName evidence="1">Uncharacterized protein</fullName>
    </submittedName>
</protein>
<dbReference type="RefSeq" id="WP_129835977.1">
    <property type="nucleotide sequence ID" value="NZ_CP035704.1"/>
</dbReference>
<name>A0A411HNY7_9GAMM</name>
<sequence length="315" mass="35081">MVGLVLGHSYGQDVAAANAVPVASTKLPANLSFSPDQRAAVAAKSKPTFVSVDVSKLSGKEFLNELPTLETLARNGDMDTLRGLYRRLDSCANFSRLPDEEINHIEDQNYRQRRVVAKQILAQYLDGEVGHSMDEETLKHEHEKALEQAFDQRDLCTALTPRQIDSRLDWMRLGLEQHDRKTILDVTTFGTSVTRGVERVRNAEQLIELEEIEQVALDGLIEVGDRDALHAAIRAYGADFSGVLQQDSVLGYTYAFVASLASSAEGEDQQRNYLQQMESFANGYNFIAPLSPQQIADARAKGLLLFQRCCEKKPH</sequence>
<dbReference type="AlphaFoldDB" id="A0A411HNY7"/>
<evidence type="ECO:0000313" key="2">
    <source>
        <dbReference type="Proteomes" id="UP000291562"/>
    </source>
</evidence>